<evidence type="ECO:0000313" key="1">
    <source>
        <dbReference type="EMBL" id="KAJ4333519.1"/>
    </source>
</evidence>
<organism evidence="1 2">
    <name type="scientific">Didymella glomerata</name>
    <dbReference type="NCBI Taxonomy" id="749621"/>
    <lineage>
        <taxon>Eukaryota</taxon>
        <taxon>Fungi</taxon>
        <taxon>Dikarya</taxon>
        <taxon>Ascomycota</taxon>
        <taxon>Pezizomycotina</taxon>
        <taxon>Dothideomycetes</taxon>
        <taxon>Pleosporomycetidae</taxon>
        <taxon>Pleosporales</taxon>
        <taxon>Pleosporineae</taxon>
        <taxon>Didymellaceae</taxon>
        <taxon>Didymella</taxon>
    </lineage>
</organism>
<protein>
    <submittedName>
        <fullName evidence="1">Uncharacterized protein</fullName>
    </submittedName>
</protein>
<keyword evidence="2" id="KW-1185">Reference proteome</keyword>
<sequence length="149" mass="17453">MPLEQQSITMDNCVLPTPSEGDIDNLAEHLRGLGQGVDPDLHPDEVYIGVDDAITIIQWLSKHQHVEDLLTKCFLYPKRLSIEIEYERYVLIYHDEKDTNKDLNIMGCEAQHEEKFRALRTVTMYYAYWVRQIEQDELAARQLEQTEKS</sequence>
<dbReference type="EMBL" id="JAPEUV010000093">
    <property type="protein sequence ID" value="KAJ4333519.1"/>
    <property type="molecule type" value="Genomic_DNA"/>
</dbReference>
<reference evidence="1" key="1">
    <citation type="submission" date="2022-10" db="EMBL/GenBank/DDBJ databases">
        <title>Tapping the CABI collections for fungal endophytes: first genome assemblies for Collariella, Neodidymelliopsis, Ascochyta clinopodiicola, Didymella pomorum, Didymosphaeria variabile, Neocosmospora piperis and Neocucurbitaria cava.</title>
        <authorList>
            <person name="Hill R."/>
        </authorList>
    </citation>
    <scope>NUCLEOTIDE SEQUENCE</scope>
    <source>
        <strain evidence="1">IMI 360193</strain>
    </source>
</reference>
<accession>A0A9W8WUN2</accession>
<dbReference type="Proteomes" id="UP001140562">
    <property type="component" value="Unassembled WGS sequence"/>
</dbReference>
<dbReference type="OrthoDB" id="10485351at2759"/>
<gene>
    <name evidence="1" type="ORF">N0V87_007544</name>
</gene>
<proteinExistence type="predicted"/>
<dbReference type="AlphaFoldDB" id="A0A9W8WUN2"/>
<comment type="caution">
    <text evidence="1">The sequence shown here is derived from an EMBL/GenBank/DDBJ whole genome shotgun (WGS) entry which is preliminary data.</text>
</comment>
<evidence type="ECO:0000313" key="2">
    <source>
        <dbReference type="Proteomes" id="UP001140562"/>
    </source>
</evidence>
<name>A0A9W8WUN2_9PLEO</name>